<name>A0A8D3WLM4_STRFA</name>
<feature type="transmembrane region" description="Helical" evidence="1">
    <location>
        <begin position="32"/>
        <end position="55"/>
    </location>
</feature>
<dbReference type="Proteomes" id="UP000002066">
    <property type="component" value="Chromosome"/>
</dbReference>
<dbReference type="EMBL" id="CP002475">
    <property type="protein sequence ID" value="ADW05876.1"/>
    <property type="molecule type" value="Genomic_DNA"/>
</dbReference>
<dbReference type="KEGG" id="sfa:Sfla_4472"/>
<proteinExistence type="predicted"/>
<dbReference type="OrthoDB" id="4240277at2"/>
<sequence>MTDPYQPQPSPFITTPLPAARPRMFNSTVAKAIWILVPILTISIGAAVPFVVAAVKGVVKPWLAIVYVAAEVLILGISTAANGDSPFIGMLMIFLIVTSATHTSLLDNDRVNIGK</sequence>
<feature type="transmembrane region" description="Helical" evidence="1">
    <location>
        <begin position="87"/>
        <end position="106"/>
    </location>
</feature>
<evidence type="ECO:0000256" key="1">
    <source>
        <dbReference type="SAM" id="Phobius"/>
    </source>
</evidence>
<dbReference type="AlphaFoldDB" id="A0A8D3WLM4"/>
<accession>A0A8D3WLM4</accession>
<evidence type="ECO:0000313" key="2">
    <source>
        <dbReference type="EMBL" id="ADW05876.1"/>
    </source>
</evidence>
<keyword evidence="1" id="KW-0812">Transmembrane</keyword>
<protein>
    <submittedName>
        <fullName evidence="2">Uncharacterized protein</fullName>
    </submittedName>
</protein>
<keyword evidence="1" id="KW-1133">Transmembrane helix</keyword>
<gene>
    <name evidence="2" type="ordered locus">Sfla_4472</name>
</gene>
<keyword evidence="1" id="KW-0472">Membrane</keyword>
<organism evidence="2 3">
    <name type="scientific">Streptomyces pratensis (strain ATCC 33331 / IAF-45CD)</name>
    <dbReference type="NCBI Taxonomy" id="591167"/>
    <lineage>
        <taxon>Bacteria</taxon>
        <taxon>Bacillati</taxon>
        <taxon>Actinomycetota</taxon>
        <taxon>Actinomycetes</taxon>
        <taxon>Kitasatosporales</taxon>
        <taxon>Streptomycetaceae</taxon>
        <taxon>Streptomyces</taxon>
    </lineage>
</organism>
<reference evidence="2 3" key="1">
    <citation type="submission" date="2011-01" db="EMBL/GenBank/DDBJ databases">
        <title>Complete sequence of chromosome of Streptomyces flavogriseus ATCC 33331.</title>
        <authorList>
            <consortium name="US DOE Joint Genome Institute"/>
            <person name="Lucas S."/>
            <person name="Copeland A."/>
            <person name="Lapidus A."/>
            <person name="Cheng J.-F."/>
            <person name="Goodwin L."/>
            <person name="Pitluck S."/>
            <person name="Davenport K."/>
            <person name="Detter J.C."/>
            <person name="Han C."/>
            <person name="Tapia R."/>
            <person name="Land M."/>
            <person name="Hauser L."/>
            <person name="Kyrpides N."/>
            <person name="Ivanova N."/>
            <person name="Ovchinnikova G."/>
            <person name="Pagani I."/>
            <person name="Brumm P."/>
            <person name="Mead D."/>
            <person name="Woyke T."/>
        </authorList>
    </citation>
    <scope>NUCLEOTIDE SEQUENCE [LARGE SCALE GENOMIC DNA]</scope>
    <source>
        <strain evidence="3">ATCC 33331 / IAF-45CD</strain>
    </source>
</reference>
<feature type="transmembrane region" description="Helical" evidence="1">
    <location>
        <begin position="62"/>
        <end position="81"/>
    </location>
</feature>
<evidence type="ECO:0000313" key="3">
    <source>
        <dbReference type="Proteomes" id="UP000002066"/>
    </source>
</evidence>